<gene>
    <name evidence="1" type="primary">GPI18</name>
    <name evidence="1" type="ORF">IWW38_005805</name>
</gene>
<keyword evidence="2" id="KW-1185">Reference proteome</keyword>
<name>A0ACC1LVH7_9FUNG</name>
<organism evidence="1 2">
    <name type="scientific">Coemansia aciculifera</name>
    <dbReference type="NCBI Taxonomy" id="417176"/>
    <lineage>
        <taxon>Eukaryota</taxon>
        <taxon>Fungi</taxon>
        <taxon>Fungi incertae sedis</taxon>
        <taxon>Zoopagomycota</taxon>
        <taxon>Kickxellomycotina</taxon>
        <taxon>Kickxellomycetes</taxon>
        <taxon>Kickxellales</taxon>
        <taxon>Kickxellaceae</taxon>
        <taxon>Coemansia</taxon>
    </lineage>
</organism>
<proteinExistence type="predicted"/>
<protein>
    <submittedName>
        <fullName evidence="1">ER membrane glycoprotein subunit of the GPI transamidase complex-like protein</fullName>
    </submittedName>
</protein>
<dbReference type="EMBL" id="JANBVB010002947">
    <property type="protein sequence ID" value="KAJ2881385.1"/>
    <property type="molecule type" value="Genomic_DNA"/>
</dbReference>
<reference evidence="1" key="1">
    <citation type="submission" date="2022-07" db="EMBL/GenBank/DDBJ databases">
        <title>Phylogenomic reconstructions and comparative analyses of Kickxellomycotina fungi.</title>
        <authorList>
            <person name="Reynolds N.K."/>
            <person name="Stajich J.E."/>
            <person name="Barry K."/>
            <person name="Grigoriev I.V."/>
            <person name="Crous P."/>
            <person name="Smith M.E."/>
        </authorList>
    </citation>
    <scope>NUCLEOTIDE SEQUENCE</scope>
    <source>
        <strain evidence="1">CBS 190363</strain>
    </source>
</reference>
<accession>A0ACC1LVH7</accession>
<evidence type="ECO:0000313" key="2">
    <source>
        <dbReference type="Proteomes" id="UP001139981"/>
    </source>
</evidence>
<sequence length="219" mass="23745">MGASSREQAGPLASDSERDRRWSVVKYAAASRIVALLLGVVSNAIVNDYDASTSLILPDASSALEGALRVLAHVFIRWDAFYFLHIADAGYVHEQEHAFFPLLPLLMRVVSSTVLAPLAPWVDRRIVLALAGLVVSNVSFVLAAVTLYMLGRATLRNERLAYVAALLFVAAPASAFMSAVYTESLFAWLVFSALLLIAQRQYLWAALCLSVSGLCRANG</sequence>
<feature type="non-terminal residue" evidence="1">
    <location>
        <position position="219"/>
    </location>
</feature>
<dbReference type="Proteomes" id="UP001139981">
    <property type="component" value="Unassembled WGS sequence"/>
</dbReference>
<evidence type="ECO:0000313" key="1">
    <source>
        <dbReference type="EMBL" id="KAJ2881385.1"/>
    </source>
</evidence>
<comment type="caution">
    <text evidence="1">The sequence shown here is derived from an EMBL/GenBank/DDBJ whole genome shotgun (WGS) entry which is preliminary data.</text>
</comment>